<organism evidence="9 10">
    <name type="scientific">Dovyalis caffra</name>
    <dbReference type="NCBI Taxonomy" id="77055"/>
    <lineage>
        <taxon>Eukaryota</taxon>
        <taxon>Viridiplantae</taxon>
        <taxon>Streptophyta</taxon>
        <taxon>Embryophyta</taxon>
        <taxon>Tracheophyta</taxon>
        <taxon>Spermatophyta</taxon>
        <taxon>Magnoliopsida</taxon>
        <taxon>eudicotyledons</taxon>
        <taxon>Gunneridae</taxon>
        <taxon>Pentapetalae</taxon>
        <taxon>rosids</taxon>
        <taxon>fabids</taxon>
        <taxon>Malpighiales</taxon>
        <taxon>Salicaceae</taxon>
        <taxon>Flacourtieae</taxon>
        <taxon>Dovyalis</taxon>
    </lineage>
</organism>
<dbReference type="GO" id="GO:0003735">
    <property type="term" value="F:structural constituent of ribosome"/>
    <property type="evidence" value="ECO:0007669"/>
    <property type="project" value="TreeGrafter"/>
</dbReference>
<feature type="region of interest" description="Disordered" evidence="8">
    <location>
        <begin position="88"/>
        <end position="108"/>
    </location>
</feature>
<name>A0AAV1SMA0_9ROSI</name>
<evidence type="ECO:0000256" key="7">
    <source>
        <dbReference type="ARBA" id="ARBA00035140"/>
    </source>
</evidence>
<protein>
    <recommendedName>
        <fullName evidence="7">Small ribosomal subunit protein mS29</fullName>
    </recommendedName>
</protein>
<evidence type="ECO:0000256" key="3">
    <source>
        <dbReference type="ARBA" id="ARBA00022946"/>
    </source>
</evidence>
<keyword evidence="4" id="KW-0689">Ribosomal protein</keyword>
<evidence type="ECO:0000256" key="2">
    <source>
        <dbReference type="ARBA" id="ARBA00009863"/>
    </source>
</evidence>
<evidence type="ECO:0000313" key="9">
    <source>
        <dbReference type="EMBL" id="CAK7351989.1"/>
    </source>
</evidence>
<gene>
    <name evidence="9" type="ORF">DCAF_LOCUS24093</name>
</gene>
<dbReference type="PANTHER" id="PTHR12810:SF0">
    <property type="entry name" value="SMALL RIBOSOMAL SUBUNIT PROTEIN MS29"/>
    <property type="match status" value="1"/>
</dbReference>
<dbReference type="GO" id="GO:0005763">
    <property type="term" value="C:mitochondrial small ribosomal subunit"/>
    <property type="evidence" value="ECO:0007669"/>
    <property type="project" value="TreeGrafter"/>
</dbReference>
<evidence type="ECO:0000256" key="8">
    <source>
        <dbReference type="SAM" id="MobiDB-lite"/>
    </source>
</evidence>
<dbReference type="Proteomes" id="UP001314170">
    <property type="component" value="Unassembled WGS sequence"/>
</dbReference>
<comment type="similarity">
    <text evidence="2">Belongs to the mitochondrion-specific ribosomal protein mS29 family.</text>
</comment>
<reference evidence="9 10" key="1">
    <citation type="submission" date="2024-01" db="EMBL/GenBank/DDBJ databases">
        <authorList>
            <person name="Waweru B."/>
        </authorList>
    </citation>
    <scope>NUCLEOTIDE SEQUENCE [LARGE SCALE GENOMIC DNA]</scope>
</reference>
<dbReference type="Pfam" id="PF10236">
    <property type="entry name" value="DAP3"/>
    <property type="match status" value="1"/>
</dbReference>
<evidence type="ECO:0000256" key="1">
    <source>
        <dbReference type="ARBA" id="ARBA00004173"/>
    </source>
</evidence>
<evidence type="ECO:0000313" key="10">
    <source>
        <dbReference type="Proteomes" id="UP001314170"/>
    </source>
</evidence>
<evidence type="ECO:0000256" key="4">
    <source>
        <dbReference type="ARBA" id="ARBA00022980"/>
    </source>
</evidence>
<feature type="compositionally biased region" description="Low complexity" evidence="8">
    <location>
        <begin position="29"/>
        <end position="48"/>
    </location>
</feature>
<feature type="region of interest" description="Disordered" evidence="8">
    <location>
        <begin position="15"/>
        <end position="74"/>
    </location>
</feature>
<dbReference type="AlphaFoldDB" id="A0AAV1SMA0"/>
<keyword evidence="3" id="KW-0809">Transit peptide</keyword>
<comment type="subcellular location">
    <subcellularLocation>
        <location evidence="1">Mitochondrion</location>
    </subcellularLocation>
</comment>
<dbReference type="EMBL" id="CAWUPB010001191">
    <property type="protein sequence ID" value="CAK7351989.1"/>
    <property type="molecule type" value="Genomic_DNA"/>
</dbReference>
<keyword evidence="6" id="KW-0687">Ribonucleoprotein</keyword>
<dbReference type="InterPro" id="IPR019368">
    <property type="entry name" value="Ribosomal_mS29"/>
</dbReference>
<proteinExistence type="inferred from homology"/>
<comment type="caution">
    <text evidence="9">The sequence shown here is derived from an EMBL/GenBank/DDBJ whole genome shotgun (WGS) entry which is preliminary data.</text>
</comment>
<sequence>MLRFLVRSSLKNPQWNPKPIIPISQSPLHSHFSSKSGKSSAAKGFNKANNKKPIKNPKNSGLDDSKTFVADTRGSTDERVLRARRLAEDENNPSLNVGPNGRPLFTDTSSLSQLTRKDTCSYFKFSEKELNQMLPEGLPTGMVKEFEESMRSALLVRQSFLDLRNNFRRIVDPPLLSSDGKGPKVRKQIVLDGPVNCGKSIALAMLVHWAREEGWLVFYVPRGREWTHGGFVYKNPITGLWDTPLQAENALKDFVKYNESHLKQLPCHIFDPVPLGEGAGIGLLKGVDSMPVPENSTLYDLVQIGIKHTHAAVGVVVRLRKELSLVKDIPVLFAIDQYNNWFTFSEYEEPVTMRSCRPVHAKELAMVNAFRSMMHNSMMVGAFSHSTAVGKLRMDLPDVPVDARVNLPRYNLDEAAAVCHYYLRQRLLPREAFTEESWKKIYYLSNGNGAEMRGLLPLMHTFCLFRIRKVNAFRSMMHNSTMVGAFSHSKEAGKIRDDLPLPDAIFCAWRSIVRGDGEECIILFKRKCSTNEKIPSCIANAERPWFDEFEHSLTQLRRA</sequence>
<evidence type="ECO:0000256" key="6">
    <source>
        <dbReference type="ARBA" id="ARBA00023274"/>
    </source>
</evidence>
<evidence type="ECO:0000256" key="5">
    <source>
        <dbReference type="ARBA" id="ARBA00023128"/>
    </source>
</evidence>
<dbReference type="PANTHER" id="PTHR12810">
    <property type="entry name" value="MITOCHONDRIAL 28S RIBOSOMAL PROTEIN S29"/>
    <property type="match status" value="1"/>
</dbReference>
<keyword evidence="5" id="KW-0496">Mitochondrion</keyword>
<accession>A0AAV1SMA0</accession>
<keyword evidence="10" id="KW-1185">Reference proteome</keyword>